<comment type="caution">
    <text evidence="1">The sequence shown here is derived from an EMBL/GenBank/DDBJ whole genome shotgun (WGS) entry which is preliminary data.</text>
</comment>
<reference evidence="1 2" key="1">
    <citation type="submission" date="2024-05" db="EMBL/GenBank/DDBJ databases">
        <title>A draft genome resource for the thread blight pathogen Marasmius tenuissimus strain MS-2.</title>
        <authorList>
            <person name="Yulfo-Soto G.E."/>
            <person name="Baruah I.K."/>
            <person name="Amoako-Attah I."/>
            <person name="Bukari Y."/>
            <person name="Meinhardt L.W."/>
            <person name="Bailey B.A."/>
            <person name="Cohen S.P."/>
        </authorList>
    </citation>
    <scope>NUCLEOTIDE SEQUENCE [LARGE SCALE GENOMIC DNA]</scope>
    <source>
        <strain evidence="1 2">MS-2</strain>
    </source>
</reference>
<dbReference type="Proteomes" id="UP001437256">
    <property type="component" value="Unassembled WGS sequence"/>
</dbReference>
<evidence type="ECO:0000313" key="1">
    <source>
        <dbReference type="EMBL" id="KAL0068236.1"/>
    </source>
</evidence>
<proteinExistence type="predicted"/>
<keyword evidence="2" id="KW-1185">Reference proteome</keyword>
<organism evidence="1 2">
    <name type="scientific">Marasmius tenuissimus</name>
    <dbReference type="NCBI Taxonomy" id="585030"/>
    <lineage>
        <taxon>Eukaryota</taxon>
        <taxon>Fungi</taxon>
        <taxon>Dikarya</taxon>
        <taxon>Basidiomycota</taxon>
        <taxon>Agaricomycotina</taxon>
        <taxon>Agaricomycetes</taxon>
        <taxon>Agaricomycetidae</taxon>
        <taxon>Agaricales</taxon>
        <taxon>Marasmiineae</taxon>
        <taxon>Marasmiaceae</taxon>
        <taxon>Marasmius</taxon>
    </lineage>
</organism>
<evidence type="ECO:0008006" key="3">
    <source>
        <dbReference type="Google" id="ProtNLM"/>
    </source>
</evidence>
<sequence length="391" mass="44625">MAPALINTQAAETKILELEEAISRNRLEYQKLTAEHAALKNSISPLLRPHDDILYLVFDIAATQYSVSDRYPDRYSLTDRLAPLWVLSQTCRRLRNVALSNPSLWSYFAIHRRAEYFPKDPVSMMKTWLARSQPVPLKGKVHFEGYKNEEELLELLDNECHRWLELRFDVDDQVDLYYSFATKRVSFPLLRSLEVMVIRPHSSTNYPAIRESLQAPNLTHASTTIYTEYGSLTRRIPAIPLPWHQLTHYGCGHYPDEEFFAIVPKLVKLHSLVFQVEYELPLSPNAPHRILPNLRSVEWKGGSVRAAIALMSRVTLSVVERVVLHSYDSAALRSDEVVDSLGQAIASLQHRSSCRIQELAINAGALNFPKSPRLSLPTVRILRLIFSLGST</sequence>
<evidence type="ECO:0000313" key="2">
    <source>
        <dbReference type="Proteomes" id="UP001437256"/>
    </source>
</evidence>
<name>A0ABR3A4G0_9AGAR</name>
<accession>A0ABR3A4G0</accession>
<dbReference type="EMBL" id="JBBXMP010000019">
    <property type="protein sequence ID" value="KAL0068236.1"/>
    <property type="molecule type" value="Genomic_DNA"/>
</dbReference>
<protein>
    <recommendedName>
        <fullName evidence="3">F-box domain-containing protein</fullName>
    </recommendedName>
</protein>
<gene>
    <name evidence="1" type="ORF">AAF712_004621</name>
</gene>